<keyword evidence="10" id="KW-1185">Reference proteome</keyword>
<reference evidence="10" key="1">
    <citation type="journal article" date="2019" name="Int. J. Syst. Evol. Microbiol.">
        <title>The Global Catalogue of Microorganisms (GCM) 10K type strain sequencing project: providing services to taxonomists for standard genome sequencing and annotation.</title>
        <authorList>
            <consortium name="The Broad Institute Genomics Platform"/>
            <consortium name="The Broad Institute Genome Sequencing Center for Infectious Disease"/>
            <person name="Wu L."/>
            <person name="Ma J."/>
        </authorList>
    </citation>
    <scope>NUCLEOTIDE SEQUENCE [LARGE SCALE GENOMIC DNA]</scope>
    <source>
        <strain evidence="10">JCM 17021</strain>
    </source>
</reference>
<evidence type="ECO:0000256" key="6">
    <source>
        <dbReference type="ARBA" id="ARBA00023136"/>
    </source>
</evidence>
<feature type="transmembrane region" description="Helical" evidence="7">
    <location>
        <begin position="112"/>
        <end position="137"/>
    </location>
</feature>
<dbReference type="InterPro" id="IPR000515">
    <property type="entry name" value="MetI-like"/>
</dbReference>
<dbReference type="InterPro" id="IPR050901">
    <property type="entry name" value="BP-dep_ABC_trans_perm"/>
</dbReference>
<evidence type="ECO:0000256" key="4">
    <source>
        <dbReference type="ARBA" id="ARBA00022692"/>
    </source>
</evidence>
<evidence type="ECO:0000256" key="1">
    <source>
        <dbReference type="ARBA" id="ARBA00004651"/>
    </source>
</evidence>
<keyword evidence="6 7" id="KW-0472">Membrane</keyword>
<dbReference type="Gene3D" id="1.10.3720.10">
    <property type="entry name" value="MetI-like"/>
    <property type="match status" value="1"/>
</dbReference>
<keyword evidence="3" id="KW-1003">Cell membrane</keyword>
<sequence length="287" mass="30975">MSTLTLRPTRKRLKSRTGANVRIISGVVACFLFLVPVIWMVATSFKLPTDIFTTPPSFFAPITFSNYGSYMDAADIPHRMMNTVIVAIGASVLSVVAGAMAGYALSRLRIKGAATIGVLILVSRGVPPIALAVPMFLVARKLNITDLHITLILAYCTFLIPYVMWLMRSFFLALPKELEESAMIDGTSRLGAFFRIIVPISMPGLISTLIFSVILAWEELLFALVLTNRNAATIPVAIAGMAADTENGAMWGQLAAVGTITVLPLIVFALLVQKWLVKGLAESATKG</sequence>
<evidence type="ECO:0000256" key="2">
    <source>
        <dbReference type="ARBA" id="ARBA00022448"/>
    </source>
</evidence>
<proteinExistence type="inferred from homology"/>
<dbReference type="PANTHER" id="PTHR32243">
    <property type="entry name" value="MALTOSE TRANSPORT SYSTEM PERMEASE-RELATED"/>
    <property type="match status" value="1"/>
</dbReference>
<feature type="transmembrane region" description="Helical" evidence="7">
    <location>
        <begin position="84"/>
        <end position="105"/>
    </location>
</feature>
<evidence type="ECO:0000256" key="3">
    <source>
        <dbReference type="ARBA" id="ARBA00022475"/>
    </source>
</evidence>
<dbReference type="CDD" id="cd06261">
    <property type="entry name" value="TM_PBP2"/>
    <property type="match status" value="1"/>
</dbReference>
<evidence type="ECO:0000313" key="10">
    <source>
        <dbReference type="Proteomes" id="UP001501803"/>
    </source>
</evidence>
<keyword evidence="5 7" id="KW-1133">Transmembrane helix</keyword>
<comment type="caution">
    <text evidence="9">The sequence shown here is derived from an EMBL/GenBank/DDBJ whole genome shotgun (WGS) entry which is preliminary data.</text>
</comment>
<evidence type="ECO:0000313" key="9">
    <source>
        <dbReference type="EMBL" id="GAA3875027.1"/>
    </source>
</evidence>
<evidence type="ECO:0000256" key="5">
    <source>
        <dbReference type="ARBA" id="ARBA00022989"/>
    </source>
</evidence>
<evidence type="ECO:0000259" key="8">
    <source>
        <dbReference type="PROSITE" id="PS50928"/>
    </source>
</evidence>
<dbReference type="PROSITE" id="PS50928">
    <property type="entry name" value="ABC_TM1"/>
    <property type="match status" value="1"/>
</dbReference>
<dbReference type="Proteomes" id="UP001501803">
    <property type="component" value="Unassembled WGS sequence"/>
</dbReference>
<keyword evidence="4 7" id="KW-0812">Transmembrane</keyword>
<comment type="subcellular location">
    <subcellularLocation>
        <location evidence="1 7">Cell membrane</location>
        <topology evidence="1 7">Multi-pass membrane protein</topology>
    </subcellularLocation>
</comment>
<protein>
    <submittedName>
        <fullName evidence="9">Carbohydrate ABC transporter permease</fullName>
    </submittedName>
</protein>
<feature type="domain" description="ABC transmembrane type-1" evidence="8">
    <location>
        <begin position="80"/>
        <end position="272"/>
    </location>
</feature>
<feature type="transmembrane region" description="Helical" evidence="7">
    <location>
        <begin position="192"/>
        <end position="217"/>
    </location>
</feature>
<comment type="similarity">
    <text evidence="7">Belongs to the binding-protein-dependent transport system permease family.</text>
</comment>
<dbReference type="PANTHER" id="PTHR32243:SF18">
    <property type="entry name" value="INNER MEMBRANE ABC TRANSPORTER PERMEASE PROTEIN YCJP"/>
    <property type="match status" value="1"/>
</dbReference>
<evidence type="ECO:0000256" key="7">
    <source>
        <dbReference type="RuleBase" id="RU363032"/>
    </source>
</evidence>
<name>A0ABP7KER8_9MICO</name>
<keyword evidence="2 7" id="KW-0813">Transport</keyword>
<feature type="transmembrane region" description="Helical" evidence="7">
    <location>
        <begin position="21"/>
        <end position="42"/>
    </location>
</feature>
<dbReference type="SUPFAM" id="SSF161098">
    <property type="entry name" value="MetI-like"/>
    <property type="match status" value="1"/>
</dbReference>
<accession>A0ABP7KER8</accession>
<dbReference type="InterPro" id="IPR035906">
    <property type="entry name" value="MetI-like_sf"/>
</dbReference>
<dbReference type="EMBL" id="BAABCN010000003">
    <property type="protein sequence ID" value="GAA3875027.1"/>
    <property type="molecule type" value="Genomic_DNA"/>
</dbReference>
<feature type="transmembrane region" description="Helical" evidence="7">
    <location>
        <begin position="149"/>
        <end position="171"/>
    </location>
</feature>
<gene>
    <name evidence="9" type="ORF">GCM10022381_17160</name>
</gene>
<dbReference type="Pfam" id="PF00528">
    <property type="entry name" value="BPD_transp_1"/>
    <property type="match status" value="1"/>
</dbReference>
<feature type="transmembrane region" description="Helical" evidence="7">
    <location>
        <begin position="250"/>
        <end position="272"/>
    </location>
</feature>
<dbReference type="RefSeq" id="WP_345064893.1">
    <property type="nucleotide sequence ID" value="NZ_BAABCN010000003.1"/>
</dbReference>
<organism evidence="9 10">
    <name type="scientific">Leifsonia kafniensis</name>
    <dbReference type="NCBI Taxonomy" id="475957"/>
    <lineage>
        <taxon>Bacteria</taxon>
        <taxon>Bacillati</taxon>
        <taxon>Actinomycetota</taxon>
        <taxon>Actinomycetes</taxon>
        <taxon>Micrococcales</taxon>
        <taxon>Microbacteriaceae</taxon>
        <taxon>Leifsonia</taxon>
    </lineage>
</organism>